<dbReference type="InterPro" id="IPR016161">
    <property type="entry name" value="Ald_DH/histidinol_DH"/>
</dbReference>
<dbReference type="PROSITE" id="PS00070">
    <property type="entry name" value="ALDEHYDE_DEHYDR_CYS"/>
    <property type="match status" value="1"/>
</dbReference>
<dbReference type="FunFam" id="3.40.605.10:FF:000004">
    <property type="entry name" value="Aldehyde dehydrogenase"/>
    <property type="match status" value="1"/>
</dbReference>
<evidence type="ECO:0000256" key="6">
    <source>
        <dbReference type="SAM" id="MobiDB-lite"/>
    </source>
</evidence>
<dbReference type="InterPro" id="IPR016160">
    <property type="entry name" value="Ald_DH_CS_CYS"/>
</dbReference>
<protein>
    <recommendedName>
        <fullName evidence="7">Aldehyde dehydrogenase domain-containing protein</fullName>
    </recommendedName>
</protein>
<comment type="caution">
    <text evidence="8">The sequence shown here is derived from an EMBL/GenBank/DDBJ whole genome shotgun (WGS) entry which is preliminary data.</text>
</comment>
<organism evidence="8 9">
    <name type="scientific">Polarella glacialis</name>
    <name type="common">Dinoflagellate</name>
    <dbReference type="NCBI Taxonomy" id="89957"/>
    <lineage>
        <taxon>Eukaryota</taxon>
        <taxon>Sar</taxon>
        <taxon>Alveolata</taxon>
        <taxon>Dinophyceae</taxon>
        <taxon>Suessiales</taxon>
        <taxon>Suessiaceae</taxon>
        <taxon>Polarella</taxon>
    </lineage>
</organism>
<evidence type="ECO:0000256" key="4">
    <source>
        <dbReference type="PROSITE-ProRule" id="PRU10007"/>
    </source>
</evidence>
<dbReference type="GO" id="GO:0005737">
    <property type="term" value="C:cytoplasm"/>
    <property type="evidence" value="ECO:0007669"/>
    <property type="project" value="TreeGrafter"/>
</dbReference>
<dbReference type="Pfam" id="PF00171">
    <property type="entry name" value="Aldedh"/>
    <property type="match status" value="1"/>
</dbReference>
<dbReference type="PANTHER" id="PTHR43570">
    <property type="entry name" value="ALDEHYDE DEHYDROGENASE"/>
    <property type="match status" value="1"/>
</dbReference>
<feature type="non-terminal residue" evidence="8">
    <location>
        <position position="1"/>
    </location>
</feature>
<sequence length="707" mass="76875">VWESSRSRTASRRAVLFEWEPGETDAAFELTRQRAEDDGSFLWSRRSNDGALGLPPALAVRAEGAERIRAFLAQQPGPHGDPKDAPSSAGSAGGEATMQETTEPVHRALGSAERGLSFGSLSLTRDLLDSSPQGFWRRVAPWLSVGADRPRPSQGGPVPARVNGQRVLGQLRARGFAKVRGLLPHGPGSCALCPELLAAGIAALRRHGAHPVWILAFDEAWELLHILQERVFAALEAANVSGGQNIGTALTRPILWTTSELPAPLEGEGQFSSLVSELRETFETRKTTEVSWRKEQLLKLKETLLAFQDDIVEAIMADMGRPRAEILVGEWAFVIAELDMSLKNLANWTSPTKIAQPLLQQPGHSALLPMPKGVMLIISPWNYPIGLSLAGVVAAIAAGNCMIVKPSEMAPHSAKVVERILQTLDQEAVRVVLGGQDETTELLKLRFDHILFTGSVNVGKIVMRAAAEHLTPVTLELGGKSPVIIDESADLATLGNRLLWGKFMNCGQTCIGVDYVIVVESMREKVVAILKETLLSFYGQDPHASTSFGRVINERHWDRLQGLLESNHGGQAWSPEGGTAAIRSERFIPPTLIENPEVDSRLMKEEIFGPLLPIITVKSVDDAIKFVNARERPLALYVFSKNSQTVDKVLQNTTSGGCCVNDTLYHFVNPHLPFGGVGHSGMGSYHGYAGFKEFSHLKPVVSWSCSG</sequence>
<dbReference type="InterPro" id="IPR012394">
    <property type="entry name" value="Aldehyde_DH_NAD(P)"/>
</dbReference>
<dbReference type="EMBL" id="CAJNNW010019120">
    <property type="protein sequence ID" value="CAE8663996.1"/>
    <property type="molecule type" value="Genomic_DNA"/>
</dbReference>
<dbReference type="FunFam" id="3.40.309.10:FF:000003">
    <property type="entry name" value="Aldehyde dehydrogenase"/>
    <property type="match status" value="1"/>
</dbReference>
<evidence type="ECO:0000256" key="5">
    <source>
        <dbReference type="RuleBase" id="RU003345"/>
    </source>
</evidence>
<dbReference type="InterPro" id="IPR015590">
    <property type="entry name" value="Aldehyde_DH_dom"/>
</dbReference>
<dbReference type="InterPro" id="IPR029510">
    <property type="entry name" value="Ald_DH_CS_GLU"/>
</dbReference>
<dbReference type="Gene3D" id="3.40.309.10">
    <property type="entry name" value="Aldehyde Dehydrogenase, Chain A, domain 2"/>
    <property type="match status" value="1"/>
</dbReference>
<feature type="active site" evidence="4">
    <location>
        <position position="476"/>
    </location>
</feature>
<evidence type="ECO:0000313" key="8">
    <source>
        <dbReference type="EMBL" id="CAE8663996.1"/>
    </source>
</evidence>
<dbReference type="InterPro" id="IPR016163">
    <property type="entry name" value="Ald_DH_C"/>
</dbReference>
<dbReference type="AlphaFoldDB" id="A0A813J2Z0"/>
<dbReference type="Proteomes" id="UP000626109">
    <property type="component" value="Unassembled WGS sequence"/>
</dbReference>
<dbReference type="SUPFAM" id="SSF53720">
    <property type="entry name" value="ALDH-like"/>
    <property type="match status" value="1"/>
</dbReference>
<comment type="similarity">
    <text evidence="1 5">Belongs to the aldehyde dehydrogenase family.</text>
</comment>
<evidence type="ECO:0000259" key="7">
    <source>
        <dbReference type="Pfam" id="PF00171"/>
    </source>
</evidence>
<dbReference type="PANTHER" id="PTHR43570:SF16">
    <property type="entry name" value="ALDEHYDE DEHYDROGENASE TYPE III, ISOFORM Q"/>
    <property type="match status" value="1"/>
</dbReference>
<keyword evidence="3" id="KW-0520">NAD</keyword>
<dbReference type="PROSITE" id="PS00687">
    <property type="entry name" value="ALDEHYDE_DEHYDR_GLU"/>
    <property type="match status" value="1"/>
</dbReference>
<accession>A0A813J2Z0</accession>
<evidence type="ECO:0000313" key="9">
    <source>
        <dbReference type="Proteomes" id="UP000626109"/>
    </source>
</evidence>
<reference evidence="8" key="1">
    <citation type="submission" date="2021-02" db="EMBL/GenBank/DDBJ databases">
        <authorList>
            <person name="Dougan E. K."/>
            <person name="Rhodes N."/>
            <person name="Thang M."/>
            <person name="Chan C."/>
        </authorList>
    </citation>
    <scope>NUCLEOTIDE SEQUENCE</scope>
</reference>
<dbReference type="GO" id="GO:0006081">
    <property type="term" value="P:aldehyde metabolic process"/>
    <property type="evidence" value="ECO:0007669"/>
    <property type="project" value="InterPro"/>
</dbReference>
<feature type="region of interest" description="Disordered" evidence="6">
    <location>
        <begin position="74"/>
        <end position="102"/>
    </location>
</feature>
<evidence type="ECO:0000256" key="1">
    <source>
        <dbReference type="ARBA" id="ARBA00009986"/>
    </source>
</evidence>
<dbReference type="Gene3D" id="3.40.605.10">
    <property type="entry name" value="Aldehyde Dehydrogenase, Chain A, domain 1"/>
    <property type="match status" value="1"/>
</dbReference>
<evidence type="ECO:0000256" key="2">
    <source>
        <dbReference type="ARBA" id="ARBA00023002"/>
    </source>
</evidence>
<proteinExistence type="inferred from homology"/>
<name>A0A813J2Z0_POLGL</name>
<keyword evidence="2 5" id="KW-0560">Oxidoreductase</keyword>
<dbReference type="InterPro" id="IPR016162">
    <property type="entry name" value="Ald_DH_N"/>
</dbReference>
<dbReference type="CDD" id="cd07087">
    <property type="entry name" value="ALDH_F3-13-14_CALDH-like"/>
    <property type="match status" value="1"/>
</dbReference>
<gene>
    <name evidence="8" type="ORF">PGLA2088_LOCUS15455</name>
</gene>
<evidence type="ECO:0000256" key="3">
    <source>
        <dbReference type="ARBA" id="ARBA00023027"/>
    </source>
</evidence>
<feature type="domain" description="Aldehyde dehydrogenase" evidence="7">
    <location>
        <begin position="270"/>
        <end position="699"/>
    </location>
</feature>
<dbReference type="GO" id="GO:0004029">
    <property type="term" value="F:aldehyde dehydrogenase (NAD+) activity"/>
    <property type="evidence" value="ECO:0007669"/>
    <property type="project" value="TreeGrafter"/>
</dbReference>